<dbReference type="Proteomes" id="UP001164746">
    <property type="component" value="Chromosome 11"/>
</dbReference>
<feature type="region of interest" description="Disordered" evidence="1">
    <location>
        <begin position="75"/>
        <end position="120"/>
    </location>
</feature>
<gene>
    <name evidence="2" type="ORF">MAR_000595</name>
</gene>
<evidence type="ECO:0000313" key="2">
    <source>
        <dbReference type="EMBL" id="WAR18757.1"/>
    </source>
</evidence>
<accession>A0ABY7F996</accession>
<name>A0ABY7F996_MYAAR</name>
<protein>
    <submittedName>
        <fullName evidence="2">Uncharacterized protein</fullName>
    </submittedName>
</protein>
<sequence>MFNYEKSVSPVENKNTKATEIRSPLARNNIYKSGMGQYRSPYGLPFLNHLPLFRGFPEAGQVDGLPISSETVEIADANSQELHTQDNSSNNEEDLDKVHNGASRQRPLTHKFTDEDIVKM</sequence>
<keyword evidence="3" id="KW-1185">Reference proteome</keyword>
<dbReference type="EMBL" id="CP111022">
    <property type="protein sequence ID" value="WAR18757.1"/>
    <property type="molecule type" value="Genomic_DNA"/>
</dbReference>
<feature type="compositionally biased region" description="Polar residues" evidence="1">
    <location>
        <begin position="77"/>
        <end position="90"/>
    </location>
</feature>
<reference evidence="2" key="1">
    <citation type="submission" date="2022-11" db="EMBL/GenBank/DDBJ databases">
        <title>Centuries of genome instability and evolution in soft-shell clam transmissible cancer (bioRxiv).</title>
        <authorList>
            <person name="Hart S.F.M."/>
            <person name="Yonemitsu M.A."/>
            <person name="Giersch R.M."/>
            <person name="Beal B.F."/>
            <person name="Arriagada G."/>
            <person name="Davis B.W."/>
            <person name="Ostrander E.A."/>
            <person name="Goff S.P."/>
            <person name="Metzger M.J."/>
        </authorList>
    </citation>
    <scope>NUCLEOTIDE SEQUENCE</scope>
    <source>
        <strain evidence="2">MELC-2E11</strain>
        <tissue evidence="2">Siphon/mantle</tissue>
    </source>
</reference>
<evidence type="ECO:0000313" key="3">
    <source>
        <dbReference type="Proteomes" id="UP001164746"/>
    </source>
</evidence>
<evidence type="ECO:0000256" key="1">
    <source>
        <dbReference type="SAM" id="MobiDB-lite"/>
    </source>
</evidence>
<feature type="compositionally biased region" description="Basic and acidic residues" evidence="1">
    <location>
        <begin position="111"/>
        <end position="120"/>
    </location>
</feature>
<organism evidence="2 3">
    <name type="scientific">Mya arenaria</name>
    <name type="common">Soft-shell clam</name>
    <dbReference type="NCBI Taxonomy" id="6604"/>
    <lineage>
        <taxon>Eukaryota</taxon>
        <taxon>Metazoa</taxon>
        <taxon>Spiralia</taxon>
        <taxon>Lophotrochozoa</taxon>
        <taxon>Mollusca</taxon>
        <taxon>Bivalvia</taxon>
        <taxon>Autobranchia</taxon>
        <taxon>Heteroconchia</taxon>
        <taxon>Euheterodonta</taxon>
        <taxon>Imparidentia</taxon>
        <taxon>Neoheterodontei</taxon>
        <taxon>Myida</taxon>
        <taxon>Myoidea</taxon>
        <taxon>Myidae</taxon>
        <taxon>Mya</taxon>
    </lineage>
</organism>
<proteinExistence type="predicted"/>